<comment type="caution">
    <text evidence="1">The sequence shown here is derived from an EMBL/GenBank/DDBJ whole genome shotgun (WGS) entry which is preliminary data.</text>
</comment>
<gene>
    <name evidence="1" type="ORF">KPL37_06940</name>
</gene>
<dbReference type="EMBL" id="JAHLDV010000010">
    <property type="protein sequence ID" value="MBU3159490.1"/>
    <property type="molecule type" value="Genomic_DNA"/>
</dbReference>
<protein>
    <submittedName>
        <fullName evidence="1">Uncharacterized protein</fullName>
    </submittedName>
</protein>
<proteinExistence type="predicted"/>
<accession>A0ABS6BT53</accession>
<reference evidence="1 2" key="1">
    <citation type="submission" date="2021-06" db="EMBL/GenBank/DDBJ databases">
        <title>Clostridia strains as spoilage organisms.</title>
        <authorList>
            <person name="Wambui J."/>
            <person name="Stephan R."/>
            <person name="Stevens M.J.A."/>
        </authorList>
    </citation>
    <scope>NUCLEOTIDE SEQUENCE [LARGE SCALE GENOMIC DNA]</scope>
    <source>
        <strain evidence="1 2">DSM 14204</strain>
    </source>
</reference>
<sequence length="95" mass="10681">MSPTINELKFENITSARIELAGSVLPGATSPIKTYTFYFNNSKQTKIIEDVIKYLISAKAQENEVTISINSNKNLIRIISPEIRKLIDGGYKDIF</sequence>
<evidence type="ECO:0000313" key="1">
    <source>
        <dbReference type="EMBL" id="MBU3159490.1"/>
    </source>
</evidence>
<evidence type="ECO:0000313" key="2">
    <source>
        <dbReference type="Proteomes" id="UP000776252"/>
    </source>
</evidence>
<dbReference type="RefSeq" id="WP_216147076.1">
    <property type="nucleotide sequence ID" value="NZ_JAHLDV010000010.1"/>
</dbReference>
<name>A0ABS6BT53_9CLOT</name>
<organism evidence="1 2">
    <name type="scientific">Clostridium frigoris</name>
    <dbReference type="NCBI Taxonomy" id="205327"/>
    <lineage>
        <taxon>Bacteria</taxon>
        <taxon>Bacillati</taxon>
        <taxon>Bacillota</taxon>
        <taxon>Clostridia</taxon>
        <taxon>Eubacteriales</taxon>
        <taxon>Clostridiaceae</taxon>
        <taxon>Clostridium</taxon>
    </lineage>
</organism>
<dbReference type="Proteomes" id="UP000776252">
    <property type="component" value="Unassembled WGS sequence"/>
</dbReference>
<keyword evidence="2" id="KW-1185">Reference proteome</keyword>